<evidence type="ECO:0000313" key="2">
    <source>
        <dbReference type="EMBL" id="QPC84052.1"/>
    </source>
</evidence>
<dbReference type="InterPro" id="IPR021331">
    <property type="entry name" value="Hva1_TUDOR"/>
</dbReference>
<sequence length="78" mass="8908">MITGFDVGTQVKWNDENTLTTGVIRKVFYQPETVEVDGQTFRVEVSDHSPTYLVQHHTGELLILPHQAVFLKDMNPHT</sequence>
<dbReference type="RefSeq" id="WP_195172116.1">
    <property type="nucleotide sequence ID" value="NZ_CP062983.1"/>
</dbReference>
<feature type="domain" description="Hypervirulence associated protein TUDOR" evidence="1">
    <location>
        <begin position="8"/>
        <end position="60"/>
    </location>
</feature>
<keyword evidence="3" id="KW-1185">Reference proteome</keyword>
<dbReference type="KEGG" id="pmet:G4Y79_06645"/>
<reference evidence="2 3" key="1">
    <citation type="submission" date="2020-02" db="EMBL/GenBank/DDBJ databases">
        <authorList>
            <person name="Zheng R.K."/>
            <person name="Sun C.M."/>
        </authorList>
    </citation>
    <scope>NUCLEOTIDE SEQUENCE [LARGE SCALE GENOMIC DNA]</scope>
    <source>
        <strain evidence="3">rifampicinis</strain>
    </source>
</reference>
<protein>
    <submittedName>
        <fullName evidence="2">HVA1 family protein</fullName>
    </submittedName>
</protein>
<proteinExistence type="predicted"/>
<dbReference type="EMBL" id="CP062983">
    <property type="protein sequence ID" value="QPC84052.1"/>
    <property type="molecule type" value="Genomic_DNA"/>
</dbReference>
<organism evidence="2 3">
    <name type="scientific">Phototrophicus methaneseepsis</name>
    <dbReference type="NCBI Taxonomy" id="2710758"/>
    <lineage>
        <taxon>Bacteria</taxon>
        <taxon>Bacillati</taxon>
        <taxon>Chloroflexota</taxon>
        <taxon>Candidatus Thermofontia</taxon>
        <taxon>Phototrophicales</taxon>
        <taxon>Phototrophicaceae</taxon>
        <taxon>Phototrophicus</taxon>
    </lineage>
</organism>
<evidence type="ECO:0000259" key="1">
    <source>
        <dbReference type="Pfam" id="PF11160"/>
    </source>
</evidence>
<accession>A0A7S8EBQ7</accession>
<dbReference type="AlphaFoldDB" id="A0A7S8EBQ7"/>
<gene>
    <name evidence="2" type="ORF">G4Y79_06645</name>
</gene>
<dbReference type="Pfam" id="PF11160">
    <property type="entry name" value="Hva1_TUDOR"/>
    <property type="match status" value="1"/>
</dbReference>
<evidence type="ECO:0000313" key="3">
    <source>
        <dbReference type="Proteomes" id="UP000594468"/>
    </source>
</evidence>
<dbReference type="Proteomes" id="UP000594468">
    <property type="component" value="Chromosome"/>
</dbReference>
<name>A0A7S8EBQ7_9CHLR</name>